<organism evidence="6">
    <name type="scientific">marine metagenome</name>
    <dbReference type="NCBI Taxonomy" id="408172"/>
    <lineage>
        <taxon>unclassified sequences</taxon>
        <taxon>metagenomes</taxon>
        <taxon>ecological metagenomes</taxon>
    </lineage>
</organism>
<dbReference type="Gene3D" id="3.60.15.10">
    <property type="entry name" value="Ribonuclease Z/Hydroxyacylglutathione hydrolase-like"/>
    <property type="match status" value="1"/>
</dbReference>
<keyword evidence="2" id="KW-0479">Metal-binding</keyword>
<keyword evidence="3" id="KW-0378">Hydrolase</keyword>
<proteinExistence type="inferred from homology"/>
<name>A0A382SVK1_9ZZZZ</name>
<dbReference type="SUPFAM" id="SSF56281">
    <property type="entry name" value="Metallo-hydrolase/oxidoreductase"/>
    <property type="match status" value="1"/>
</dbReference>
<dbReference type="AlphaFoldDB" id="A0A382SVK1"/>
<evidence type="ECO:0000256" key="4">
    <source>
        <dbReference type="ARBA" id="ARBA00022833"/>
    </source>
</evidence>
<feature type="domain" description="Metallo-beta-lactamase" evidence="5">
    <location>
        <begin position="58"/>
        <end position="160"/>
    </location>
</feature>
<evidence type="ECO:0000313" key="6">
    <source>
        <dbReference type="EMBL" id="SVD13475.1"/>
    </source>
</evidence>
<feature type="non-terminal residue" evidence="6">
    <location>
        <position position="189"/>
    </location>
</feature>
<evidence type="ECO:0000259" key="5">
    <source>
        <dbReference type="Pfam" id="PF00753"/>
    </source>
</evidence>
<gene>
    <name evidence="6" type="ORF">METZ01_LOCUS366329</name>
</gene>
<dbReference type="Pfam" id="PF00753">
    <property type="entry name" value="Lactamase_B"/>
    <property type="match status" value="1"/>
</dbReference>
<dbReference type="InterPro" id="IPR001279">
    <property type="entry name" value="Metallo-B-lactamas"/>
</dbReference>
<reference evidence="6" key="1">
    <citation type="submission" date="2018-05" db="EMBL/GenBank/DDBJ databases">
        <authorList>
            <person name="Lanie J.A."/>
            <person name="Ng W.-L."/>
            <person name="Kazmierczak K.M."/>
            <person name="Andrzejewski T.M."/>
            <person name="Davidsen T.M."/>
            <person name="Wayne K.J."/>
            <person name="Tettelin H."/>
            <person name="Glass J.I."/>
            <person name="Rusch D."/>
            <person name="Podicherti R."/>
            <person name="Tsui H.-C.T."/>
            <person name="Winkler M.E."/>
        </authorList>
    </citation>
    <scope>NUCLEOTIDE SEQUENCE</scope>
</reference>
<dbReference type="GO" id="GO:0046872">
    <property type="term" value="F:metal ion binding"/>
    <property type="evidence" value="ECO:0007669"/>
    <property type="project" value="UniProtKB-KW"/>
</dbReference>
<dbReference type="InterPro" id="IPR051013">
    <property type="entry name" value="MBL_superfamily_lactonases"/>
</dbReference>
<accession>A0A382SVK1</accession>
<dbReference type="GO" id="GO:0016787">
    <property type="term" value="F:hydrolase activity"/>
    <property type="evidence" value="ECO:0007669"/>
    <property type="project" value="UniProtKB-KW"/>
</dbReference>
<evidence type="ECO:0000256" key="1">
    <source>
        <dbReference type="ARBA" id="ARBA00007749"/>
    </source>
</evidence>
<dbReference type="PANTHER" id="PTHR42978">
    <property type="entry name" value="QUORUM-QUENCHING LACTONASE YTNP-RELATED-RELATED"/>
    <property type="match status" value="1"/>
</dbReference>
<comment type="similarity">
    <text evidence="1">Belongs to the metallo-beta-lactamase superfamily.</text>
</comment>
<keyword evidence="4" id="KW-0862">Zinc</keyword>
<dbReference type="EMBL" id="UINC01131645">
    <property type="protein sequence ID" value="SVD13475.1"/>
    <property type="molecule type" value="Genomic_DNA"/>
</dbReference>
<evidence type="ECO:0000256" key="3">
    <source>
        <dbReference type="ARBA" id="ARBA00022801"/>
    </source>
</evidence>
<evidence type="ECO:0000256" key="2">
    <source>
        <dbReference type="ARBA" id="ARBA00022723"/>
    </source>
</evidence>
<dbReference type="PANTHER" id="PTHR42978:SF6">
    <property type="entry name" value="QUORUM-QUENCHING LACTONASE YTNP-RELATED"/>
    <property type="match status" value="1"/>
</dbReference>
<sequence length="189" mass="21768">MSEFLIGDIEVTRIIEMEGPDFAPFEFFPDCTPEMLKPHLGWLQPRFLDPTNGKLVFAIQSYLLRTNHHTILIDSCVGEDKERTRFPNWNLRKNTDYVAKLAAAGVSPESIDYVLCTHLHADHVGWNTRLVNARWVPTFANARYLFTRNEHDFWQAKSAKNPRKYDDGCYQDSVLPIIEAGQALIVDQD</sequence>
<protein>
    <recommendedName>
        <fullName evidence="5">Metallo-beta-lactamase domain-containing protein</fullName>
    </recommendedName>
</protein>
<dbReference type="CDD" id="cd16277">
    <property type="entry name" value="metallo-hydrolase-like_MBL-fold"/>
    <property type="match status" value="1"/>
</dbReference>
<dbReference type="InterPro" id="IPR036866">
    <property type="entry name" value="RibonucZ/Hydroxyglut_hydro"/>
</dbReference>